<name>A0A1E5NXF8_9ACTN</name>
<dbReference type="Proteomes" id="UP000095705">
    <property type="component" value="Plasmid pACMP2"/>
</dbReference>
<accession>A0A1E5NXF8</accession>
<dbReference type="AlphaFoldDB" id="A0A1E5NXF8"/>
<comment type="caution">
    <text evidence="1">The sequence shown here is derived from an EMBL/GenBank/DDBJ whole genome shotgun (WGS) entry which is preliminary data.</text>
</comment>
<protein>
    <submittedName>
        <fullName evidence="1">Uncharacterized protein</fullName>
    </submittedName>
</protein>
<proteinExistence type="predicted"/>
<dbReference type="RefSeq" id="WP_069918076.1">
    <property type="nucleotide sequence ID" value="NZ_CM007204.1"/>
</dbReference>
<geneLocation type="plasmid" evidence="2">
    <name>pacmp2</name>
</geneLocation>
<reference evidence="1 2" key="1">
    <citation type="submission" date="2016-08" db="EMBL/GenBank/DDBJ databases">
        <title>The complete genome of Streptomyces subrutilus 10-1-1.</title>
        <authorList>
            <person name="Chen X."/>
        </authorList>
    </citation>
    <scope>NUCLEOTIDE SEQUENCE [LARGE SCALE GENOMIC DNA]</scope>
    <source>
        <strain evidence="1 2">10-1-1</strain>
        <plasmid evidence="2">pacmp2</plasmid>
    </source>
</reference>
<sequence length="127" mass="13719">MNAQTPRTARPIESAPECHAAQPLEFDTATESAIMEARAISEALITDLGVPESRVGHGIDPVTNTAVVRVETAEGLIALSVPEVGQEFVIQRGGQWLRSLRPVRRRRAQPLSVAAAFADVLRGRNLL</sequence>
<dbReference type="EMBL" id="MEHK01000006">
    <property type="protein sequence ID" value="OEJ20927.1"/>
    <property type="molecule type" value="Genomic_DNA"/>
</dbReference>
<gene>
    <name evidence="1" type="ORF">BGK67_35420</name>
</gene>
<keyword evidence="1" id="KW-0614">Plasmid</keyword>
<evidence type="ECO:0000313" key="2">
    <source>
        <dbReference type="Proteomes" id="UP000095705"/>
    </source>
</evidence>
<keyword evidence="2" id="KW-1185">Reference proteome</keyword>
<evidence type="ECO:0000313" key="1">
    <source>
        <dbReference type="EMBL" id="OEJ20927.1"/>
    </source>
</evidence>
<organism evidence="1 2">
    <name type="scientific">Streptomyces subrutilus</name>
    <dbReference type="NCBI Taxonomy" id="36818"/>
    <lineage>
        <taxon>Bacteria</taxon>
        <taxon>Bacillati</taxon>
        <taxon>Actinomycetota</taxon>
        <taxon>Actinomycetes</taxon>
        <taxon>Kitasatosporales</taxon>
        <taxon>Streptomycetaceae</taxon>
        <taxon>Streptomyces</taxon>
    </lineage>
</organism>